<gene>
    <name evidence="10" type="ORF">ASZ90_005409</name>
</gene>
<organism evidence="10">
    <name type="scientific">hydrocarbon metagenome</name>
    <dbReference type="NCBI Taxonomy" id="938273"/>
    <lineage>
        <taxon>unclassified sequences</taxon>
        <taxon>metagenomes</taxon>
        <taxon>ecological metagenomes</taxon>
    </lineage>
</organism>
<sequence>MDKSSISQIRNDYKKQKLRKEDLDKDPIRQFQIWLDEAIKSELTEPTAMTLATADATGKPSARIVLLKSIDQNGFAFFTNYESKKGIELKQNPKAALVFYWSQLERQVRVEGTVSKLNRAISEEYFNSRPKESRISTIISPQSTPIPNRTFLEKRVEKFLKDRREIKIPDNWGGYILTPGTIEFWQGRENRLHDRFLYTRKNNDWEIVRLAP</sequence>
<accession>A0A0W8FV03</accession>
<comment type="pathway">
    <text evidence="7">Cofactor metabolism.</text>
</comment>
<proteinExistence type="inferred from homology"/>
<reference evidence="10" key="1">
    <citation type="journal article" date="2015" name="Proc. Natl. Acad. Sci. U.S.A.">
        <title>Networks of energetic and metabolic interactions define dynamics in microbial communities.</title>
        <authorList>
            <person name="Embree M."/>
            <person name="Liu J.K."/>
            <person name="Al-Bassam M.M."/>
            <person name="Zengler K."/>
        </authorList>
    </citation>
    <scope>NUCLEOTIDE SEQUENCE</scope>
</reference>
<dbReference type="PANTHER" id="PTHR10851:SF0">
    <property type="entry name" value="PYRIDOXINE-5'-PHOSPHATE OXIDASE"/>
    <property type="match status" value="1"/>
</dbReference>
<dbReference type="PANTHER" id="PTHR10851">
    <property type="entry name" value="PYRIDOXINE-5-PHOSPHATE OXIDASE"/>
    <property type="match status" value="1"/>
</dbReference>
<dbReference type="PROSITE" id="PS01064">
    <property type="entry name" value="PYRIDOX_OXIDASE"/>
    <property type="match status" value="1"/>
</dbReference>
<dbReference type="GO" id="GO:0010181">
    <property type="term" value="F:FMN binding"/>
    <property type="evidence" value="ECO:0007669"/>
    <property type="project" value="InterPro"/>
</dbReference>
<dbReference type="InterPro" id="IPR019576">
    <property type="entry name" value="Pyridoxamine_oxidase_dimer_C"/>
</dbReference>
<comment type="subunit">
    <text evidence="2">Homodimer.</text>
</comment>
<keyword evidence="3" id="KW-0285">Flavoprotein</keyword>
<evidence type="ECO:0000256" key="1">
    <source>
        <dbReference type="ARBA" id="ARBA00001917"/>
    </source>
</evidence>
<evidence type="ECO:0000256" key="2">
    <source>
        <dbReference type="ARBA" id="ARBA00011738"/>
    </source>
</evidence>
<dbReference type="GO" id="GO:0004733">
    <property type="term" value="F:pyridoxamine phosphate oxidase activity"/>
    <property type="evidence" value="ECO:0007669"/>
    <property type="project" value="UniProtKB-EC"/>
</dbReference>
<dbReference type="EMBL" id="LNQE01000819">
    <property type="protein sequence ID" value="KUG24773.1"/>
    <property type="molecule type" value="Genomic_DNA"/>
</dbReference>
<keyword evidence="4" id="KW-0288">FMN</keyword>
<dbReference type="SUPFAM" id="SSF50475">
    <property type="entry name" value="FMN-binding split barrel"/>
    <property type="match status" value="1"/>
</dbReference>
<comment type="caution">
    <text evidence="10">The sequence shown here is derived from an EMBL/GenBank/DDBJ whole genome shotgun (WGS) entry which is preliminary data.</text>
</comment>
<dbReference type="PIRSF" id="PIRSF000190">
    <property type="entry name" value="Pyd_amn-ph_oxd"/>
    <property type="match status" value="1"/>
</dbReference>
<dbReference type="InterPro" id="IPR000659">
    <property type="entry name" value="Pyridox_Oxase"/>
</dbReference>
<dbReference type="InterPro" id="IPR012349">
    <property type="entry name" value="Split_barrel_FMN-bd"/>
</dbReference>
<comment type="cofactor">
    <cofactor evidence="1">
        <name>FMN</name>
        <dbReference type="ChEBI" id="CHEBI:58210"/>
    </cofactor>
</comment>
<keyword evidence="6" id="KW-0664">Pyridoxine biosynthesis</keyword>
<evidence type="ECO:0000313" key="10">
    <source>
        <dbReference type="EMBL" id="KUG24773.1"/>
    </source>
</evidence>
<evidence type="ECO:0000256" key="5">
    <source>
        <dbReference type="ARBA" id="ARBA00023002"/>
    </source>
</evidence>
<protein>
    <submittedName>
        <fullName evidence="10">Pyridoxamine 5'-phosphate oxidase</fullName>
        <ecNumber evidence="10">1.4.3.5</ecNumber>
    </submittedName>
</protein>
<dbReference type="NCBIfam" id="NF004231">
    <property type="entry name" value="PRK05679.1"/>
    <property type="match status" value="1"/>
</dbReference>
<dbReference type="InterPro" id="IPR011576">
    <property type="entry name" value="Pyridox_Oxase_N"/>
</dbReference>
<feature type="domain" description="Pyridoxine 5'-phosphate oxidase dimerisation C-terminal" evidence="9">
    <location>
        <begin position="172"/>
        <end position="212"/>
    </location>
</feature>
<dbReference type="Gene3D" id="2.30.110.10">
    <property type="entry name" value="Electron Transport, Fmn-binding Protein, Chain A"/>
    <property type="match status" value="1"/>
</dbReference>
<dbReference type="GO" id="GO:0008615">
    <property type="term" value="P:pyridoxine biosynthetic process"/>
    <property type="evidence" value="ECO:0007669"/>
    <property type="project" value="UniProtKB-KW"/>
</dbReference>
<dbReference type="NCBIfam" id="TIGR00558">
    <property type="entry name" value="pdxH"/>
    <property type="match status" value="1"/>
</dbReference>
<evidence type="ECO:0000256" key="6">
    <source>
        <dbReference type="ARBA" id="ARBA00023096"/>
    </source>
</evidence>
<dbReference type="Pfam" id="PF01243">
    <property type="entry name" value="PNPOx_N"/>
    <property type="match status" value="1"/>
</dbReference>
<dbReference type="AlphaFoldDB" id="A0A0W8FV03"/>
<name>A0A0W8FV03_9ZZZZ</name>
<evidence type="ECO:0000256" key="3">
    <source>
        <dbReference type="ARBA" id="ARBA00022630"/>
    </source>
</evidence>
<feature type="domain" description="Pyridoxamine 5'-phosphate oxidase N-terminal" evidence="8">
    <location>
        <begin position="35"/>
        <end position="159"/>
    </location>
</feature>
<dbReference type="EC" id="1.4.3.5" evidence="10"/>
<dbReference type="FunFam" id="2.30.110.10:FF:000020">
    <property type="entry name" value="PNPO isoform 11"/>
    <property type="match status" value="1"/>
</dbReference>
<dbReference type="InterPro" id="IPR019740">
    <property type="entry name" value="Pyridox_Oxase_CS"/>
</dbReference>
<evidence type="ECO:0000256" key="4">
    <source>
        <dbReference type="ARBA" id="ARBA00022643"/>
    </source>
</evidence>
<evidence type="ECO:0000259" key="8">
    <source>
        <dbReference type="Pfam" id="PF01243"/>
    </source>
</evidence>
<evidence type="ECO:0000259" key="9">
    <source>
        <dbReference type="Pfam" id="PF10590"/>
    </source>
</evidence>
<dbReference type="Pfam" id="PF10590">
    <property type="entry name" value="PNP_phzG_C"/>
    <property type="match status" value="1"/>
</dbReference>
<evidence type="ECO:0000256" key="7">
    <source>
        <dbReference type="ARBA" id="ARBA00060587"/>
    </source>
</evidence>
<dbReference type="HAMAP" id="MF_01629">
    <property type="entry name" value="PdxH"/>
    <property type="match status" value="1"/>
</dbReference>
<keyword evidence="5 10" id="KW-0560">Oxidoreductase</keyword>